<evidence type="ECO:0000256" key="2">
    <source>
        <dbReference type="ARBA" id="ARBA00023015"/>
    </source>
</evidence>
<protein>
    <submittedName>
        <fullName evidence="5">Multidrug-efflux transporter 1 regulator</fullName>
    </submittedName>
</protein>
<evidence type="ECO:0000256" key="3">
    <source>
        <dbReference type="ARBA" id="ARBA00023125"/>
    </source>
</evidence>
<dbReference type="Pfam" id="PF06445">
    <property type="entry name" value="GyrI-like"/>
    <property type="match status" value="1"/>
</dbReference>
<dbReference type="SMART" id="SM00422">
    <property type="entry name" value="HTH_MERR"/>
    <property type="match status" value="1"/>
</dbReference>
<evidence type="ECO:0000313" key="6">
    <source>
        <dbReference type="Proteomes" id="UP000217696"/>
    </source>
</evidence>
<dbReference type="PANTHER" id="PTHR30204:SF69">
    <property type="entry name" value="MERR-FAMILY TRANSCRIPTIONAL REGULATOR"/>
    <property type="match status" value="1"/>
</dbReference>
<keyword evidence="2" id="KW-0805">Transcription regulation</keyword>
<dbReference type="OrthoDB" id="9773308at2"/>
<dbReference type="Gene3D" id="3.20.80.10">
    <property type="entry name" value="Regulatory factor, effector binding domain"/>
    <property type="match status" value="1"/>
</dbReference>
<dbReference type="EMBL" id="AP017312">
    <property type="protein sequence ID" value="BAU28325.1"/>
    <property type="molecule type" value="Genomic_DNA"/>
</dbReference>
<dbReference type="InterPro" id="IPR000551">
    <property type="entry name" value="MerR-type_HTH_dom"/>
</dbReference>
<reference evidence="5 6" key="1">
    <citation type="submission" date="2015-12" db="EMBL/GenBank/DDBJ databases">
        <title>Genome sequence of Aneurinibacillus soli.</title>
        <authorList>
            <person name="Lee J.S."/>
            <person name="Lee K.C."/>
            <person name="Kim K.K."/>
            <person name="Lee B.W."/>
        </authorList>
    </citation>
    <scope>NUCLEOTIDE SEQUENCE [LARGE SCALE GENOMIC DNA]</scope>
    <source>
        <strain evidence="5 6">CB4</strain>
    </source>
</reference>
<dbReference type="CDD" id="cd01107">
    <property type="entry name" value="HTH_BmrR"/>
    <property type="match status" value="1"/>
</dbReference>
<dbReference type="PROSITE" id="PS50937">
    <property type="entry name" value="HTH_MERR_2"/>
    <property type="match status" value="1"/>
</dbReference>
<gene>
    <name evidence="5" type="primary">bmrR</name>
    <name evidence="5" type="ORF">CB4_02499</name>
</gene>
<dbReference type="GO" id="GO:0003700">
    <property type="term" value="F:DNA-binding transcription factor activity"/>
    <property type="evidence" value="ECO:0007669"/>
    <property type="project" value="InterPro"/>
</dbReference>
<dbReference type="PANTHER" id="PTHR30204">
    <property type="entry name" value="REDOX-CYCLING DRUG-SENSING TRANSCRIPTIONAL ACTIVATOR SOXR"/>
    <property type="match status" value="1"/>
</dbReference>
<evidence type="ECO:0000313" key="5">
    <source>
        <dbReference type="EMBL" id="BAU28325.1"/>
    </source>
</evidence>
<proteinExistence type="predicted"/>
<dbReference type="AlphaFoldDB" id="A0A0U5AX69"/>
<dbReference type="InterPro" id="IPR047057">
    <property type="entry name" value="MerR_fam"/>
</dbReference>
<dbReference type="Pfam" id="PF13411">
    <property type="entry name" value="MerR_1"/>
    <property type="match status" value="1"/>
</dbReference>
<evidence type="ECO:0000256" key="1">
    <source>
        <dbReference type="ARBA" id="ARBA00022491"/>
    </source>
</evidence>
<accession>A0A0U5AX69</accession>
<dbReference type="RefSeq" id="WP_096466090.1">
    <property type="nucleotide sequence ID" value="NZ_AP017312.1"/>
</dbReference>
<keyword evidence="3" id="KW-0238">DNA-binding</keyword>
<dbReference type="InterPro" id="IPR009061">
    <property type="entry name" value="DNA-bd_dom_put_sf"/>
</dbReference>
<dbReference type="GO" id="GO:0003677">
    <property type="term" value="F:DNA binding"/>
    <property type="evidence" value="ECO:0007669"/>
    <property type="project" value="UniProtKB-KW"/>
</dbReference>
<sequence>MKNRFSIGQMSQLHNIPIKTLRYYDEIGLFTPAEIDRNNRYRYYSTEQFEQLSTINYLKTLGISLKEIKTLLDRREIDHFLQLLKQQKEITENKIRELERVRDRFENRIAEIEKARTISERGVVRIRELPERKIVRLQEKICSEHQLELSLRKLENMTGQNSSIFIGKVGLTVSSDHLKKREFTKYNSIFLVVEEEGIQDEFVSTLPEGEYACVYYNGDHSASPAYYARMLDYIGEQGYDISGDSVERTIIDQFISRHKEDYLTEIQIPVKKLTLQQLEGSK</sequence>
<dbReference type="KEGG" id="asoc:CB4_02499"/>
<dbReference type="InterPro" id="IPR010499">
    <property type="entry name" value="AraC_E-bd"/>
</dbReference>
<keyword evidence="6" id="KW-1185">Reference proteome</keyword>
<dbReference type="Proteomes" id="UP000217696">
    <property type="component" value="Chromosome"/>
</dbReference>
<dbReference type="SUPFAM" id="SSF55136">
    <property type="entry name" value="Probable bacterial effector-binding domain"/>
    <property type="match status" value="1"/>
</dbReference>
<dbReference type="InterPro" id="IPR011256">
    <property type="entry name" value="Reg_factor_effector_dom_sf"/>
</dbReference>
<dbReference type="SMART" id="SM00871">
    <property type="entry name" value="AraC_E_bind"/>
    <property type="match status" value="1"/>
</dbReference>
<organism evidence="5 6">
    <name type="scientific">Aneurinibacillus soli</name>
    <dbReference type="NCBI Taxonomy" id="1500254"/>
    <lineage>
        <taxon>Bacteria</taxon>
        <taxon>Bacillati</taxon>
        <taxon>Bacillota</taxon>
        <taxon>Bacilli</taxon>
        <taxon>Bacillales</taxon>
        <taxon>Paenibacillaceae</taxon>
        <taxon>Aneurinibacillus group</taxon>
        <taxon>Aneurinibacillus</taxon>
    </lineage>
</organism>
<keyword evidence="4" id="KW-0804">Transcription</keyword>
<dbReference type="SUPFAM" id="SSF46955">
    <property type="entry name" value="Putative DNA-binding domain"/>
    <property type="match status" value="1"/>
</dbReference>
<dbReference type="InterPro" id="IPR029442">
    <property type="entry name" value="GyrI-like"/>
</dbReference>
<name>A0A0U5AX69_9BACL</name>
<evidence type="ECO:0000256" key="4">
    <source>
        <dbReference type="ARBA" id="ARBA00023163"/>
    </source>
</evidence>
<dbReference type="Gene3D" id="1.10.1660.10">
    <property type="match status" value="1"/>
</dbReference>
<keyword evidence="1" id="KW-0678">Repressor</keyword>